<keyword evidence="1" id="KW-0472">Membrane</keyword>
<name>A0A645BDG4_9ZZZZ</name>
<proteinExistence type="predicted"/>
<reference evidence="2" key="1">
    <citation type="submission" date="2019-08" db="EMBL/GenBank/DDBJ databases">
        <authorList>
            <person name="Kucharzyk K."/>
            <person name="Murdoch R.W."/>
            <person name="Higgins S."/>
            <person name="Loffler F."/>
        </authorList>
    </citation>
    <scope>NUCLEOTIDE SEQUENCE</scope>
</reference>
<gene>
    <name evidence="2" type="ORF">SDC9_108080</name>
</gene>
<keyword evidence="1" id="KW-1133">Transmembrane helix</keyword>
<evidence type="ECO:0000256" key="1">
    <source>
        <dbReference type="SAM" id="Phobius"/>
    </source>
</evidence>
<accession>A0A645BDG4</accession>
<protein>
    <submittedName>
        <fullName evidence="2">Uncharacterized protein</fullName>
    </submittedName>
</protein>
<dbReference type="EMBL" id="VSSQ01018222">
    <property type="protein sequence ID" value="MPM61223.1"/>
    <property type="molecule type" value="Genomic_DNA"/>
</dbReference>
<dbReference type="AlphaFoldDB" id="A0A645BDG4"/>
<sequence length="79" mass="8931">MNDNVKKTTAYRHNVQTMHASFFCAYTVLHAKDIAMAVSFFVVLVISALLNLQGLISITILSIIILSESTRKRLRQFTD</sequence>
<organism evidence="2">
    <name type="scientific">bioreactor metagenome</name>
    <dbReference type="NCBI Taxonomy" id="1076179"/>
    <lineage>
        <taxon>unclassified sequences</taxon>
        <taxon>metagenomes</taxon>
        <taxon>ecological metagenomes</taxon>
    </lineage>
</organism>
<comment type="caution">
    <text evidence="2">The sequence shown here is derived from an EMBL/GenBank/DDBJ whole genome shotgun (WGS) entry which is preliminary data.</text>
</comment>
<keyword evidence="1" id="KW-0812">Transmembrane</keyword>
<feature type="transmembrane region" description="Helical" evidence="1">
    <location>
        <begin position="38"/>
        <end position="66"/>
    </location>
</feature>
<evidence type="ECO:0000313" key="2">
    <source>
        <dbReference type="EMBL" id="MPM61223.1"/>
    </source>
</evidence>